<proteinExistence type="predicted"/>
<protein>
    <submittedName>
        <fullName evidence="1">Uncharacterized protein</fullName>
    </submittedName>
</protein>
<name>A0A0A9BS14_ARUDO</name>
<reference evidence="1" key="2">
    <citation type="journal article" date="2015" name="Data Brief">
        <title>Shoot transcriptome of the giant reed, Arundo donax.</title>
        <authorList>
            <person name="Barrero R.A."/>
            <person name="Guerrero F.D."/>
            <person name="Moolhuijzen P."/>
            <person name="Goolsby J.A."/>
            <person name="Tidwell J."/>
            <person name="Bellgard S.E."/>
            <person name="Bellgard M.I."/>
        </authorList>
    </citation>
    <scope>NUCLEOTIDE SEQUENCE</scope>
    <source>
        <tissue evidence="1">Shoot tissue taken approximately 20 cm above the soil surface</tissue>
    </source>
</reference>
<evidence type="ECO:0000313" key="1">
    <source>
        <dbReference type="EMBL" id="JAD66834.1"/>
    </source>
</evidence>
<accession>A0A0A9BS14</accession>
<organism evidence="1">
    <name type="scientific">Arundo donax</name>
    <name type="common">Giant reed</name>
    <name type="synonym">Donax arundinaceus</name>
    <dbReference type="NCBI Taxonomy" id="35708"/>
    <lineage>
        <taxon>Eukaryota</taxon>
        <taxon>Viridiplantae</taxon>
        <taxon>Streptophyta</taxon>
        <taxon>Embryophyta</taxon>
        <taxon>Tracheophyta</taxon>
        <taxon>Spermatophyta</taxon>
        <taxon>Magnoliopsida</taxon>
        <taxon>Liliopsida</taxon>
        <taxon>Poales</taxon>
        <taxon>Poaceae</taxon>
        <taxon>PACMAD clade</taxon>
        <taxon>Arundinoideae</taxon>
        <taxon>Arundineae</taxon>
        <taxon>Arundo</taxon>
    </lineage>
</organism>
<reference evidence="1" key="1">
    <citation type="submission" date="2014-09" db="EMBL/GenBank/DDBJ databases">
        <authorList>
            <person name="Magalhaes I.L.F."/>
            <person name="Oliveira U."/>
            <person name="Santos F.R."/>
            <person name="Vidigal T.H.D.A."/>
            <person name="Brescovit A.D."/>
            <person name="Santos A.J."/>
        </authorList>
    </citation>
    <scope>NUCLEOTIDE SEQUENCE</scope>
    <source>
        <tissue evidence="1">Shoot tissue taken approximately 20 cm above the soil surface</tissue>
    </source>
</reference>
<sequence>MGTKCKVGPVRQDYLAQTSHHANHRGYGASPQQLCRSKMTALFFRKDSTLYFINNYMYYKSIAGLSKIWRPKK</sequence>
<dbReference type="EMBL" id="GBRH01231061">
    <property type="protein sequence ID" value="JAD66834.1"/>
    <property type="molecule type" value="Transcribed_RNA"/>
</dbReference>
<dbReference type="AlphaFoldDB" id="A0A0A9BS14"/>